<evidence type="ECO:0000313" key="1">
    <source>
        <dbReference type="EMBL" id="MBB6099897.1"/>
    </source>
</evidence>
<dbReference type="EMBL" id="JACHHG010000016">
    <property type="protein sequence ID" value="MBB6099897.1"/>
    <property type="molecule type" value="Genomic_DNA"/>
</dbReference>
<dbReference type="Gene3D" id="3.30.530.20">
    <property type="match status" value="1"/>
</dbReference>
<proteinExistence type="predicted"/>
<protein>
    <recommendedName>
        <fullName evidence="3">Polyketide cyclase / dehydrase and lipid transport</fullName>
    </recommendedName>
</protein>
<accession>A0A841I2I6</accession>
<evidence type="ECO:0008006" key="3">
    <source>
        <dbReference type="Google" id="ProtNLM"/>
    </source>
</evidence>
<comment type="caution">
    <text evidence="1">The sequence shown here is derived from an EMBL/GenBank/DDBJ whole genome shotgun (WGS) entry which is preliminary data.</text>
</comment>
<gene>
    <name evidence="1" type="ORF">HNR42_003357</name>
</gene>
<dbReference type="InterPro" id="IPR019587">
    <property type="entry name" value="Polyketide_cyclase/dehydratase"/>
</dbReference>
<organism evidence="1 2">
    <name type="scientific">Deinobacterium chartae</name>
    <dbReference type="NCBI Taxonomy" id="521158"/>
    <lineage>
        <taxon>Bacteria</taxon>
        <taxon>Thermotogati</taxon>
        <taxon>Deinococcota</taxon>
        <taxon>Deinococci</taxon>
        <taxon>Deinococcales</taxon>
        <taxon>Deinococcaceae</taxon>
        <taxon>Deinobacterium</taxon>
    </lineage>
</organism>
<dbReference type="Pfam" id="PF10604">
    <property type="entry name" value="Polyketide_cyc2"/>
    <property type="match status" value="1"/>
</dbReference>
<sequence length="157" mass="18040">MRVQLDIDILQPAEQIWPILADWTQDFSWRYNLIRVKQSRPGQVESGTLVFEVVRLLGRNLLNIAMITTLEEGRRCCFQAIGADYRLEGERSCTPTAQGTRVTLALDFELPARQRLLTPLVAYAWRRSERHNLRSLKTLIEGTPRTAHVASRELVLP</sequence>
<dbReference type="AlphaFoldDB" id="A0A841I2I6"/>
<dbReference type="InterPro" id="IPR023393">
    <property type="entry name" value="START-like_dom_sf"/>
</dbReference>
<keyword evidence="2" id="KW-1185">Reference proteome</keyword>
<reference evidence="1 2" key="1">
    <citation type="submission" date="2020-08" db="EMBL/GenBank/DDBJ databases">
        <title>Genomic Encyclopedia of Type Strains, Phase IV (KMG-IV): sequencing the most valuable type-strain genomes for metagenomic binning, comparative biology and taxonomic classification.</title>
        <authorList>
            <person name="Goeker M."/>
        </authorList>
    </citation>
    <scope>NUCLEOTIDE SEQUENCE [LARGE SCALE GENOMIC DNA]</scope>
    <source>
        <strain evidence="1 2">DSM 21458</strain>
    </source>
</reference>
<dbReference type="RefSeq" id="WP_183988634.1">
    <property type="nucleotide sequence ID" value="NZ_JACHHG010000016.1"/>
</dbReference>
<evidence type="ECO:0000313" key="2">
    <source>
        <dbReference type="Proteomes" id="UP000569951"/>
    </source>
</evidence>
<name>A0A841I2I6_9DEIO</name>
<dbReference type="SUPFAM" id="SSF55961">
    <property type="entry name" value="Bet v1-like"/>
    <property type="match status" value="1"/>
</dbReference>
<dbReference type="Proteomes" id="UP000569951">
    <property type="component" value="Unassembled WGS sequence"/>
</dbReference>